<dbReference type="AlphaFoldDB" id="A0A3V3GXH1"/>
<reference evidence="1" key="2">
    <citation type="submission" date="2018-07" db="EMBL/GenBank/DDBJ databases">
        <authorList>
            <consortium name="NCBI Pathogen Detection Project"/>
        </authorList>
    </citation>
    <scope>NUCLEOTIDE SEQUENCE</scope>
    <source>
        <strain evidence="1">11-2581</strain>
    </source>
</reference>
<evidence type="ECO:0000313" key="1">
    <source>
        <dbReference type="EMBL" id="HAE2572615.1"/>
    </source>
</evidence>
<name>A0A3V3GXH1_SALMU</name>
<organism evidence="1">
    <name type="scientific">Salmonella muenchen</name>
    <dbReference type="NCBI Taxonomy" id="596"/>
    <lineage>
        <taxon>Bacteria</taxon>
        <taxon>Pseudomonadati</taxon>
        <taxon>Pseudomonadota</taxon>
        <taxon>Gammaproteobacteria</taxon>
        <taxon>Enterobacterales</taxon>
        <taxon>Enterobacteriaceae</taxon>
        <taxon>Salmonella</taxon>
    </lineage>
</organism>
<proteinExistence type="predicted"/>
<dbReference type="EMBL" id="CP075048">
    <property type="protein sequence ID" value="QVY40580.1"/>
    <property type="molecule type" value="Genomic_DNA"/>
</dbReference>
<reference evidence="1" key="1">
    <citation type="journal article" date="2018" name="Genome Biol.">
        <title>SKESA: strategic k-mer extension for scrupulous assemblies.</title>
        <authorList>
            <person name="Souvorov A."/>
            <person name="Agarwala R."/>
            <person name="Lipman D.J."/>
        </authorList>
    </citation>
    <scope>NUCLEOTIDE SEQUENCE</scope>
    <source>
        <strain evidence="1">11-2581</strain>
    </source>
</reference>
<sequence>MKISTERAEVALKHCKRMRLQINPAYSDAGDWWDNLTPEWRGVVLHAAAVTSGSGVFKAHLSKFCWRELYERLGYRDMIQLRRGISRARLTFEGFGSLRDSDFSKRTANRPIKKVHQINTRNKVQMIIAPHIVHKLQQGNH</sequence>
<evidence type="ECO:0000313" key="2">
    <source>
        <dbReference type="EMBL" id="QVY40580.1"/>
    </source>
</evidence>
<dbReference type="EMBL" id="DAARIN010000030">
    <property type="protein sequence ID" value="HAE2572615.1"/>
    <property type="molecule type" value="Genomic_DNA"/>
</dbReference>
<protein>
    <submittedName>
        <fullName evidence="1">Uncharacterized protein</fullName>
    </submittedName>
</protein>
<reference evidence="2" key="4">
    <citation type="submission" date="2021-05" db="EMBL/GenBank/DDBJ databases">
        <title>Whole genome PacBio Sequel sequence of Salmonella enterica subsp. enterica.</title>
        <authorList>
            <person name="Hoffmann M."/>
            <person name="Balkey M."/>
            <person name="Luo Y."/>
        </authorList>
    </citation>
    <scope>NUCLEOTIDE SEQUENCE</scope>
    <source>
        <strain evidence="2">CFSAN008798</strain>
    </source>
</reference>
<dbReference type="RefSeq" id="WP_000704101.1">
    <property type="nucleotide sequence ID" value="NZ_JAUKRF010000028.1"/>
</dbReference>
<gene>
    <name evidence="2" type="ORF">B6J96_03510</name>
    <name evidence="1" type="ORF">G3328_003933</name>
</gene>
<reference evidence="2" key="3">
    <citation type="submission" date="2018-07" db="EMBL/GenBank/DDBJ databases">
        <authorList>
            <consortium name="GenomeTrakr network: Whole genome sequencing for foodborne pathogen traceback"/>
        </authorList>
    </citation>
    <scope>NUCLEOTIDE SEQUENCE</scope>
    <source>
        <strain evidence="2">CFSAN008798</strain>
    </source>
</reference>
<accession>A0A3V3GXH1</accession>